<dbReference type="Proteomes" id="UP000030706">
    <property type="component" value="Unassembled WGS sequence"/>
</dbReference>
<reference evidence="1 2" key="1">
    <citation type="journal article" date="2014" name="BMC Genomics">
        <title>Genome sequencing of four Aureobasidium pullulans varieties: biotechnological potential, stress tolerance, and description of new species.</title>
        <authorList>
            <person name="Gostin Ar C."/>
            <person name="Ohm R.A."/>
            <person name="Kogej T."/>
            <person name="Sonjak S."/>
            <person name="Turk M."/>
            <person name="Zajc J."/>
            <person name="Zalar P."/>
            <person name="Grube M."/>
            <person name="Sun H."/>
            <person name="Han J."/>
            <person name="Sharma A."/>
            <person name="Chiniquy J."/>
            <person name="Ngan C.Y."/>
            <person name="Lipzen A."/>
            <person name="Barry K."/>
            <person name="Grigoriev I.V."/>
            <person name="Gunde-Cimerman N."/>
        </authorList>
    </citation>
    <scope>NUCLEOTIDE SEQUENCE [LARGE SCALE GENOMIC DNA]</scope>
    <source>
        <strain evidence="1 2">EXF-150</strain>
    </source>
</reference>
<name>A0A074Y080_AURPU</name>
<organism evidence="1 2">
    <name type="scientific">Aureobasidium pullulans EXF-150</name>
    <dbReference type="NCBI Taxonomy" id="1043002"/>
    <lineage>
        <taxon>Eukaryota</taxon>
        <taxon>Fungi</taxon>
        <taxon>Dikarya</taxon>
        <taxon>Ascomycota</taxon>
        <taxon>Pezizomycotina</taxon>
        <taxon>Dothideomycetes</taxon>
        <taxon>Dothideomycetidae</taxon>
        <taxon>Dothideales</taxon>
        <taxon>Saccotheciaceae</taxon>
        <taxon>Aureobasidium</taxon>
    </lineage>
</organism>
<dbReference type="HOGENOM" id="CLU_1749263_0_0_1"/>
<gene>
    <name evidence="1" type="ORF">M438DRAFT_128768</name>
</gene>
<accession>A0A074Y080</accession>
<dbReference type="GeneID" id="40741113"/>
<dbReference type="RefSeq" id="XP_029763789.1">
    <property type="nucleotide sequence ID" value="XM_029898807.1"/>
</dbReference>
<evidence type="ECO:0000313" key="2">
    <source>
        <dbReference type="Proteomes" id="UP000030706"/>
    </source>
</evidence>
<evidence type="ECO:0000313" key="1">
    <source>
        <dbReference type="EMBL" id="KEQ87602.1"/>
    </source>
</evidence>
<proteinExistence type="predicted"/>
<keyword evidence="2" id="KW-1185">Reference proteome</keyword>
<sequence length="149" mass="16816">MLCLAGNSSSVWTTPKALLPTQVIRVCCTRRQTSRPLRHSMSSRSPLSCLCTAMCHAALTRSHTTPSSSAIRPYTHPLNLIREEKRPSTFHRSAVLVSRVQARVKKETELPSRSKLAAWQHGFCWYVHQGNRCLLKPRFHASSPFHVPT</sequence>
<protein>
    <submittedName>
        <fullName evidence="1">Uncharacterized protein</fullName>
    </submittedName>
</protein>
<dbReference type="EMBL" id="KL584976">
    <property type="protein sequence ID" value="KEQ87602.1"/>
    <property type="molecule type" value="Genomic_DNA"/>
</dbReference>
<dbReference type="AlphaFoldDB" id="A0A074Y080"/>